<evidence type="ECO:0000313" key="3">
    <source>
        <dbReference type="EMBL" id="CAG8477207.1"/>
    </source>
</evidence>
<keyword evidence="2" id="KW-0812">Transmembrane</keyword>
<gene>
    <name evidence="3" type="ORF">DERYTH_LOCUS1745</name>
</gene>
<proteinExistence type="predicted"/>
<keyword evidence="2" id="KW-1133">Transmembrane helix</keyword>
<dbReference type="AlphaFoldDB" id="A0A9N8W8B2"/>
<comment type="caution">
    <text evidence="3">The sequence shown here is derived from an EMBL/GenBank/DDBJ whole genome shotgun (WGS) entry which is preliminary data.</text>
</comment>
<feature type="transmembrane region" description="Helical" evidence="2">
    <location>
        <begin position="147"/>
        <end position="170"/>
    </location>
</feature>
<feature type="transmembrane region" description="Helical" evidence="2">
    <location>
        <begin position="20"/>
        <end position="46"/>
    </location>
</feature>
<reference evidence="3" key="1">
    <citation type="submission" date="2021-06" db="EMBL/GenBank/DDBJ databases">
        <authorList>
            <person name="Kallberg Y."/>
            <person name="Tangrot J."/>
            <person name="Rosling A."/>
        </authorList>
    </citation>
    <scope>NUCLEOTIDE SEQUENCE</scope>
    <source>
        <strain evidence="3">MA453B</strain>
    </source>
</reference>
<sequence>MSNDAKFCDWRVEIYDCQGSSLFVVEVVISLITYALLSISGTLIFYYRYRYMWQGLFVDHGNGIRPLPVDCLLFFWTIASYIRGLHSLLMLLNAYDNYLQRESIQELGFTVLCYGAVCYIIVTLKVDNKCEIPNQSVRDIFLPRPKTLNYILAVWLLLPTVTVFPCSILSGIYRDQGNTNVADHWTSTQYIIYFFIDSIFASVGAYYGINFMLILRGSMNQFKRKSANCHQSKNGTREALERLKYTMIYLAVLPMVSGPVWGMYGLFRVRMISSMNIANILMSAMWHAAGPQPLIAVCQYLLAKRVYQHYTGKPSSSQNGSTNSHSQLTISQQRPTLARSPTSNTFGEYIANEPSPNSSEDFAIDLKPIQNDFNENNLVGTDFAISVPAPAYGSEHDVGRRA</sequence>
<evidence type="ECO:0000256" key="1">
    <source>
        <dbReference type="SAM" id="MobiDB-lite"/>
    </source>
</evidence>
<dbReference type="EMBL" id="CAJVPY010000507">
    <property type="protein sequence ID" value="CAG8477207.1"/>
    <property type="molecule type" value="Genomic_DNA"/>
</dbReference>
<feature type="transmembrane region" description="Helical" evidence="2">
    <location>
        <begin position="247"/>
        <end position="264"/>
    </location>
</feature>
<keyword evidence="2" id="KW-0472">Membrane</keyword>
<accession>A0A9N8W8B2</accession>
<dbReference type="OrthoDB" id="2131431at2759"/>
<feature type="transmembrane region" description="Helical" evidence="2">
    <location>
        <begin position="190"/>
        <end position="215"/>
    </location>
</feature>
<feature type="transmembrane region" description="Helical" evidence="2">
    <location>
        <begin position="107"/>
        <end position="126"/>
    </location>
</feature>
<keyword evidence="4" id="KW-1185">Reference proteome</keyword>
<protein>
    <submittedName>
        <fullName evidence="3">9546_t:CDS:1</fullName>
    </submittedName>
</protein>
<dbReference type="Proteomes" id="UP000789405">
    <property type="component" value="Unassembled WGS sequence"/>
</dbReference>
<organism evidence="3 4">
    <name type="scientific">Dentiscutata erythropus</name>
    <dbReference type="NCBI Taxonomy" id="1348616"/>
    <lineage>
        <taxon>Eukaryota</taxon>
        <taxon>Fungi</taxon>
        <taxon>Fungi incertae sedis</taxon>
        <taxon>Mucoromycota</taxon>
        <taxon>Glomeromycotina</taxon>
        <taxon>Glomeromycetes</taxon>
        <taxon>Diversisporales</taxon>
        <taxon>Gigasporaceae</taxon>
        <taxon>Dentiscutata</taxon>
    </lineage>
</organism>
<name>A0A9N8W8B2_9GLOM</name>
<evidence type="ECO:0000313" key="4">
    <source>
        <dbReference type="Proteomes" id="UP000789405"/>
    </source>
</evidence>
<feature type="compositionally biased region" description="Low complexity" evidence="1">
    <location>
        <begin position="315"/>
        <end position="327"/>
    </location>
</feature>
<feature type="region of interest" description="Disordered" evidence="1">
    <location>
        <begin position="312"/>
        <end position="360"/>
    </location>
</feature>
<evidence type="ECO:0000256" key="2">
    <source>
        <dbReference type="SAM" id="Phobius"/>
    </source>
</evidence>
<feature type="compositionally biased region" description="Polar residues" evidence="1">
    <location>
        <begin position="328"/>
        <end position="346"/>
    </location>
</feature>
<feature type="transmembrane region" description="Helical" evidence="2">
    <location>
        <begin position="67"/>
        <end position="95"/>
    </location>
</feature>